<name>A0A5N5TLT8_9CRUS</name>
<evidence type="ECO:0000313" key="2">
    <source>
        <dbReference type="EMBL" id="KAB7507137.1"/>
    </source>
</evidence>
<dbReference type="GO" id="GO:0032589">
    <property type="term" value="C:neuron projection membrane"/>
    <property type="evidence" value="ECO:0007669"/>
    <property type="project" value="TreeGrafter"/>
</dbReference>
<feature type="non-terminal residue" evidence="2">
    <location>
        <position position="1"/>
    </location>
</feature>
<gene>
    <name evidence="2" type="ORF">Anas_00219</name>
</gene>
<dbReference type="PROSITE" id="PS50835">
    <property type="entry name" value="IG_LIKE"/>
    <property type="match status" value="1"/>
</dbReference>
<dbReference type="InterPro" id="IPR013151">
    <property type="entry name" value="Immunoglobulin_dom"/>
</dbReference>
<protein>
    <recommendedName>
        <fullName evidence="1">Ig-like domain-containing protein</fullName>
    </recommendedName>
</protein>
<dbReference type="PANTHER" id="PTHR23279:SF46">
    <property type="entry name" value="DEFECTIVE PROBOSCIS EXTENSION RESPONSE 10, ISOFORM A-RELATED"/>
    <property type="match status" value="1"/>
</dbReference>
<dbReference type="GO" id="GO:0050808">
    <property type="term" value="P:synapse organization"/>
    <property type="evidence" value="ECO:0007669"/>
    <property type="project" value="TreeGrafter"/>
</dbReference>
<dbReference type="InterPro" id="IPR037448">
    <property type="entry name" value="Zig-8"/>
</dbReference>
<dbReference type="PANTHER" id="PTHR23279">
    <property type="entry name" value="DEFECTIVE PROBOSCIS EXTENSION RESPONSE DPR -RELATED"/>
    <property type="match status" value="1"/>
</dbReference>
<dbReference type="SUPFAM" id="SSF48726">
    <property type="entry name" value="Immunoglobulin"/>
    <property type="match status" value="1"/>
</dbReference>
<dbReference type="SMART" id="SM00409">
    <property type="entry name" value="IG"/>
    <property type="match status" value="1"/>
</dbReference>
<dbReference type="AlphaFoldDB" id="A0A5N5TLT8"/>
<dbReference type="FunFam" id="2.60.40.10:FF:000533">
    <property type="entry name" value="Uncharacterized protein, isoform A"/>
    <property type="match status" value="1"/>
</dbReference>
<feature type="domain" description="Ig-like" evidence="1">
    <location>
        <begin position="1"/>
        <end position="95"/>
    </location>
</feature>
<dbReference type="Gene3D" id="2.60.40.10">
    <property type="entry name" value="Immunoglobulins"/>
    <property type="match status" value="1"/>
</dbReference>
<proteinExistence type="predicted"/>
<evidence type="ECO:0000313" key="3">
    <source>
        <dbReference type="Proteomes" id="UP000326759"/>
    </source>
</evidence>
<comment type="caution">
    <text evidence="2">The sequence shown here is derived from an EMBL/GenBank/DDBJ whole genome shotgun (WGS) entry which is preliminary data.</text>
</comment>
<dbReference type="Pfam" id="PF00047">
    <property type="entry name" value="ig"/>
    <property type="match status" value="1"/>
</dbReference>
<dbReference type="InterPro" id="IPR036179">
    <property type="entry name" value="Ig-like_dom_sf"/>
</dbReference>
<organism evidence="2 3">
    <name type="scientific">Armadillidium nasatum</name>
    <dbReference type="NCBI Taxonomy" id="96803"/>
    <lineage>
        <taxon>Eukaryota</taxon>
        <taxon>Metazoa</taxon>
        <taxon>Ecdysozoa</taxon>
        <taxon>Arthropoda</taxon>
        <taxon>Crustacea</taxon>
        <taxon>Multicrustacea</taxon>
        <taxon>Malacostraca</taxon>
        <taxon>Eumalacostraca</taxon>
        <taxon>Peracarida</taxon>
        <taxon>Isopoda</taxon>
        <taxon>Oniscidea</taxon>
        <taxon>Crinocheta</taxon>
        <taxon>Armadillidiidae</taxon>
        <taxon>Armadillidium</taxon>
    </lineage>
</organism>
<dbReference type="InterPro" id="IPR003598">
    <property type="entry name" value="Ig_sub2"/>
</dbReference>
<dbReference type="OrthoDB" id="190835at2759"/>
<dbReference type="SMART" id="SM00408">
    <property type="entry name" value="IGc2"/>
    <property type="match status" value="1"/>
</dbReference>
<accession>A0A5N5TLT8</accession>
<sequence length="100" mass="11236">PTSELLGKNKNVYLDQGSTLNLTCVVHFSPTAPEFILWYHRDKLVDYRKKGRDISVKTVHEGDTTYSSLLVQNATLRDSGKYSCKPSNANIASVQVHVLR</sequence>
<dbReference type="InterPro" id="IPR013783">
    <property type="entry name" value="Ig-like_fold"/>
</dbReference>
<keyword evidence="3" id="KW-1185">Reference proteome</keyword>
<feature type="non-terminal residue" evidence="2">
    <location>
        <position position="100"/>
    </location>
</feature>
<reference evidence="2 3" key="1">
    <citation type="journal article" date="2019" name="PLoS Biol.">
        <title>Sex chromosomes control vertical transmission of feminizing Wolbachia symbionts in an isopod.</title>
        <authorList>
            <person name="Becking T."/>
            <person name="Chebbi M.A."/>
            <person name="Giraud I."/>
            <person name="Moumen B."/>
            <person name="Laverre T."/>
            <person name="Caubet Y."/>
            <person name="Peccoud J."/>
            <person name="Gilbert C."/>
            <person name="Cordaux R."/>
        </authorList>
    </citation>
    <scope>NUCLEOTIDE SEQUENCE [LARGE SCALE GENOMIC DNA]</scope>
    <source>
        <strain evidence="2">ANa2</strain>
        <tissue evidence="2">Whole body excluding digestive tract and cuticle</tissue>
    </source>
</reference>
<evidence type="ECO:0000259" key="1">
    <source>
        <dbReference type="PROSITE" id="PS50835"/>
    </source>
</evidence>
<dbReference type="EMBL" id="SEYY01000480">
    <property type="protein sequence ID" value="KAB7507137.1"/>
    <property type="molecule type" value="Genomic_DNA"/>
</dbReference>
<dbReference type="InterPro" id="IPR007110">
    <property type="entry name" value="Ig-like_dom"/>
</dbReference>
<dbReference type="InterPro" id="IPR003599">
    <property type="entry name" value="Ig_sub"/>
</dbReference>
<dbReference type="Proteomes" id="UP000326759">
    <property type="component" value="Unassembled WGS sequence"/>
</dbReference>